<evidence type="ECO:0000313" key="6">
    <source>
        <dbReference type="Proteomes" id="UP000006729"/>
    </source>
</evidence>
<keyword evidence="6" id="KW-1185">Reference proteome</keyword>
<gene>
    <name evidence="5" type="ORF">POPTR_013G045101</name>
</gene>
<dbReference type="SUPFAM" id="SSF51197">
    <property type="entry name" value="Clavaminate synthase-like"/>
    <property type="match status" value="1"/>
</dbReference>
<evidence type="ECO:0000259" key="4">
    <source>
        <dbReference type="Pfam" id="PF14226"/>
    </source>
</evidence>
<dbReference type="Proteomes" id="UP000006729">
    <property type="component" value="Chromosome 13"/>
</dbReference>
<dbReference type="PANTHER" id="PTHR10209">
    <property type="entry name" value="OXIDOREDUCTASE, 2OG-FE II OXYGENASE FAMILY PROTEIN"/>
    <property type="match status" value="1"/>
</dbReference>
<feature type="domain" description="Non-haem dioxygenase N-terminal" evidence="4">
    <location>
        <begin position="61"/>
        <end position="131"/>
    </location>
</feature>
<dbReference type="Pfam" id="PF14226">
    <property type="entry name" value="DIOX_N"/>
    <property type="match status" value="1"/>
</dbReference>
<evidence type="ECO:0000313" key="5">
    <source>
        <dbReference type="EMBL" id="RQO98974.1"/>
    </source>
</evidence>
<dbReference type="Gene3D" id="2.60.120.330">
    <property type="entry name" value="B-lactam Antibiotic, Isopenicillin N Synthase, Chain"/>
    <property type="match status" value="1"/>
</dbReference>
<dbReference type="GO" id="GO:0046872">
    <property type="term" value="F:metal ion binding"/>
    <property type="evidence" value="ECO:0007669"/>
    <property type="project" value="UniProtKB-KW"/>
</dbReference>
<reference evidence="5 6" key="1">
    <citation type="journal article" date="2006" name="Science">
        <title>The genome of black cottonwood, Populus trichocarpa (Torr. &amp; Gray).</title>
        <authorList>
            <person name="Tuskan G.A."/>
            <person name="Difazio S."/>
            <person name="Jansson S."/>
            <person name="Bohlmann J."/>
            <person name="Grigoriev I."/>
            <person name="Hellsten U."/>
            <person name="Putnam N."/>
            <person name="Ralph S."/>
            <person name="Rombauts S."/>
            <person name="Salamov A."/>
            <person name="Schein J."/>
            <person name="Sterck L."/>
            <person name="Aerts A."/>
            <person name="Bhalerao R.R."/>
            <person name="Bhalerao R.P."/>
            <person name="Blaudez D."/>
            <person name="Boerjan W."/>
            <person name="Brun A."/>
            <person name="Brunner A."/>
            <person name="Busov V."/>
            <person name="Campbell M."/>
            <person name="Carlson J."/>
            <person name="Chalot M."/>
            <person name="Chapman J."/>
            <person name="Chen G.L."/>
            <person name="Cooper D."/>
            <person name="Coutinho P.M."/>
            <person name="Couturier J."/>
            <person name="Covert S."/>
            <person name="Cronk Q."/>
            <person name="Cunningham R."/>
            <person name="Davis J."/>
            <person name="Degroeve S."/>
            <person name="Dejardin A."/>
            <person name="Depamphilis C."/>
            <person name="Detter J."/>
            <person name="Dirks B."/>
            <person name="Dubchak I."/>
            <person name="Duplessis S."/>
            <person name="Ehlting J."/>
            <person name="Ellis B."/>
            <person name="Gendler K."/>
            <person name="Goodstein D."/>
            <person name="Gribskov M."/>
            <person name="Grimwood J."/>
            <person name="Groover A."/>
            <person name="Gunter L."/>
            <person name="Hamberger B."/>
            <person name="Heinze B."/>
            <person name="Helariutta Y."/>
            <person name="Henrissat B."/>
            <person name="Holligan D."/>
            <person name="Holt R."/>
            <person name="Huang W."/>
            <person name="Islam-Faridi N."/>
            <person name="Jones S."/>
            <person name="Jones-Rhoades M."/>
            <person name="Jorgensen R."/>
            <person name="Joshi C."/>
            <person name="Kangasjarvi J."/>
            <person name="Karlsson J."/>
            <person name="Kelleher C."/>
            <person name="Kirkpatrick R."/>
            <person name="Kirst M."/>
            <person name="Kohler A."/>
            <person name="Kalluri U."/>
            <person name="Larimer F."/>
            <person name="Leebens-Mack J."/>
            <person name="Leple J.C."/>
            <person name="Locascio P."/>
            <person name="Lou Y."/>
            <person name="Lucas S."/>
            <person name="Martin F."/>
            <person name="Montanini B."/>
            <person name="Napoli C."/>
            <person name="Nelson D.R."/>
            <person name="Nelson C."/>
            <person name="Nieminen K."/>
            <person name="Nilsson O."/>
            <person name="Pereda V."/>
            <person name="Peter G."/>
            <person name="Philippe R."/>
            <person name="Pilate G."/>
            <person name="Poliakov A."/>
            <person name="Razumovskaya J."/>
            <person name="Richardson P."/>
            <person name="Rinaldi C."/>
            <person name="Ritland K."/>
            <person name="Rouze P."/>
            <person name="Ryaboy D."/>
            <person name="Schmutz J."/>
            <person name="Schrader J."/>
            <person name="Segerman B."/>
            <person name="Shin H."/>
            <person name="Siddiqui A."/>
            <person name="Sterky F."/>
            <person name="Terry A."/>
            <person name="Tsai C.J."/>
            <person name="Uberbacher E."/>
            <person name="Unneberg P."/>
            <person name="Vahala J."/>
            <person name="Wall K."/>
            <person name="Wessler S."/>
            <person name="Yang G."/>
            <person name="Yin T."/>
            <person name="Douglas C."/>
            <person name="Marra M."/>
            <person name="Sandberg G."/>
            <person name="Van de Peer Y."/>
            <person name="Rokhsar D."/>
        </authorList>
    </citation>
    <scope>NUCLEOTIDE SEQUENCE [LARGE SCALE GENOMIC DNA]</scope>
    <source>
        <strain evidence="6">cv. Nisqually</strain>
    </source>
</reference>
<proteinExistence type="predicted"/>
<evidence type="ECO:0000256" key="3">
    <source>
        <dbReference type="ARBA" id="ARBA00023004"/>
    </source>
</evidence>
<dbReference type="GO" id="GO:0016491">
    <property type="term" value="F:oxidoreductase activity"/>
    <property type="evidence" value="ECO:0007669"/>
    <property type="project" value="UniProtKB-KW"/>
</dbReference>
<accession>A0A3N7HKT3</accession>
<evidence type="ECO:0000256" key="1">
    <source>
        <dbReference type="ARBA" id="ARBA00022723"/>
    </source>
</evidence>
<sequence>MQSDLVQNGSVYDIEKELQDFDESKSGVKGLVDAGIIKTPPFFVVLESEVSCQPSPAHFHIPVIDLKGIHEDDVRRREIVEQMCKASETWGFFQVVNHGISKNVMEGMVQGVKGIHKEKNEVKMEYYTRDTKKNVTCTSNSLL</sequence>
<dbReference type="EMBL" id="CM009302">
    <property type="protein sequence ID" value="RQO98974.1"/>
    <property type="molecule type" value="Genomic_DNA"/>
</dbReference>
<evidence type="ECO:0000256" key="2">
    <source>
        <dbReference type="ARBA" id="ARBA00023002"/>
    </source>
</evidence>
<keyword evidence="2" id="KW-0560">Oxidoreductase</keyword>
<dbReference type="PANTHER" id="PTHR10209:SF776">
    <property type="entry name" value="2OG-FE(II) OXYGENASE FAMILY OXIDOREDUCTASE"/>
    <property type="match status" value="1"/>
</dbReference>
<organism evidence="5 6">
    <name type="scientific">Populus trichocarpa</name>
    <name type="common">Western balsam poplar</name>
    <name type="synonym">Populus balsamifera subsp. trichocarpa</name>
    <dbReference type="NCBI Taxonomy" id="3694"/>
    <lineage>
        <taxon>Eukaryota</taxon>
        <taxon>Viridiplantae</taxon>
        <taxon>Streptophyta</taxon>
        <taxon>Embryophyta</taxon>
        <taxon>Tracheophyta</taxon>
        <taxon>Spermatophyta</taxon>
        <taxon>Magnoliopsida</taxon>
        <taxon>eudicotyledons</taxon>
        <taxon>Gunneridae</taxon>
        <taxon>Pentapetalae</taxon>
        <taxon>rosids</taxon>
        <taxon>fabids</taxon>
        <taxon>Malpighiales</taxon>
        <taxon>Salicaceae</taxon>
        <taxon>Saliceae</taxon>
        <taxon>Populus</taxon>
    </lineage>
</organism>
<keyword evidence="3" id="KW-0408">Iron</keyword>
<dbReference type="AlphaFoldDB" id="A0A3N7HKT3"/>
<name>A0A3N7HKT3_POPTR</name>
<keyword evidence="1" id="KW-0479">Metal-binding</keyword>
<dbReference type="InParanoid" id="A0A3N7HKT3"/>
<dbReference type="InterPro" id="IPR026992">
    <property type="entry name" value="DIOX_N"/>
</dbReference>
<protein>
    <recommendedName>
        <fullName evidence="4">Non-haem dioxygenase N-terminal domain-containing protein</fullName>
    </recommendedName>
</protein>
<dbReference type="InterPro" id="IPR027443">
    <property type="entry name" value="IPNS-like_sf"/>
</dbReference>